<accession>A0A368W155</accession>
<dbReference type="Gene3D" id="2.60.40.10">
    <property type="entry name" value="Immunoglobulins"/>
    <property type="match status" value="1"/>
</dbReference>
<sequence length="858" mass="92469">MIESSSVKLTTLLKGAENQMKSKIKGFRRALAVIISIAIAFSMGSVRPGSLISALSNESDFSGASIVAFPGAEGGGAYTSGGRGGDVYIVTNLEDYNKNDEPIEGSLRHGIVTTPEEGRTIVFNVSGTIELKDALRFANIKNLTIAGQTAPGNGITVAGWETNISNSENIIIRYLSFRPGASNVYSGSDSMDALWGRDNNYFILDHCSFSWNTDETLSTYRGENGTIQWSIISESLTLSGHSKGRHGYGGIAGGDKTTFHHNLYLNHTSRNPRLGGGYGGAADANHVAVLQFSNNVIYNWGFNGVYGGGYNFTNFMNNIEIAGPGTRDSVVNQVIDAGESKKLGGFYISGNMINGEKTGLLGGTSEYVKNSGDTSGDSITTFATKPYLSADSTGVNNGITNPAFDDYVLNGVQDASDQLLNTILQQAGATYPRRDAIDARIVAEVEKGLGRYINTEHEVGGYISDFGVIEEQHASDFDMNQNGIDDKWEKEKGIWDTENAYKIITDSGYTWLELYLSDLVDMGHAAENPDATMTKPANNAQFRLSKSIPVEIKASSKFGHRIDKVAVYNGSDYLGDAVLDGNKYVYTIEGLQDASYYISARITDSEGNATQTTAANIHINTDESTLADGDWSSADIGTPDIPGSASMTNKVITVKGNGKLGLSEGSTEQSEESDASKDDFHFVYKKVTGDMEITAKLEEIGSVDNHAFNGLMFRDGLQDDSATAALGLSWVKISKAYCWSVYLAGREKKGGNFNELTETLDSASKAEKAGIQLVPDIPFKLSGVEQGYWLKLGRKGDTFSAYGSIDGKEWTLIGEKTVAMKDSVYVGFAVDSNDIANDIEQLNYAKFSNVSFKDSLNP</sequence>
<dbReference type="PANTHER" id="PTHR42970">
    <property type="entry name" value="PECTATE LYASE C-RELATED"/>
    <property type="match status" value="1"/>
</dbReference>
<comment type="caution">
    <text evidence="3">The sequence shown here is derived from an EMBL/GenBank/DDBJ whole genome shotgun (WGS) entry which is preliminary data.</text>
</comment>
<keyword evidence="4" id="KW-1185">Reference proteome</keyword>
<dbReference type="Proteomes" id="UP000252415">
    <property type="component" value="Unassembled WGS sequence"/>
</dbReference>
<organism evidence="3 4">
    <name type="scientific">Paenibacillus prosopidis</name>
    <dbReference type="NCBI Taxonomy" id="630520"/>
    <lineage>
        <taxon>Bacteria</taxon>
        <taxon>Bacillati</taxon>
        <taxon>Bacillota</taxon>
        <taxon>Bacilli</taxon>
        <taxon>Bacillales</taxon>
        <taxon>Paenibacillaceae</taxon>
        <taxon>Paenibacillus</taxon>
    </lineage>
</organism>
<evidence type="ECO:0000313" key="3">
    <source>
        <dbReference type="EMBL" id="RCW46368.1"/>
    </source>
</evidence>
<evidence type="ECO:0000256" key="1">
    <source>
        <dbReference type="ARBA" id="ARBA00022723"/>
    </source>
</evidence>
<dbReference type="Gene3D" id="2.60.120.200">
    <property type="match status" value="1"/>
</dbReference>
<dbReference type="InterPro" id="IPR013783">
    <property type="entry name" value="Ig-like_fold"/>
</dbReference>
<dbReference type="SUPFAM" id="SSF51126">
    <property type="entry name" value="Pectin lyase-like"/>
    <property type="match status" value="1"/>
</dbReference>
<name>A0A368W155_9BACL</name>
<dbReference type="InterPro" id="IPR052063">
    <property type="entry name" value="Polysaccharide_Lyase_1"/>
</dbReference>
<dbReference type="InterPro" id="IPR012334">
    <property type="entry name" value="Pectin_lyas_fold"/>
</dbReference>
<reference evidence="3 4" key="1">
    <citation type="submission" date="2018-07" db="EMBL/GenBank/DDBJ databases">
        <title>Genomic Encyclopedia of Type Strains, Phase III (KMG-III): the genomes of soil and plant-associated and newly described type strains.</title>
        <authorList>
            <person name="Whitman W."/>
        </authorList>
    </citation>
    <scope>NUCLEOTIDE SEQUENCE [LARGE SCALE GENOMIC DNA]</scope>
    <source>
        <strain evidence="3 4">CECT 7506</strain>
    </source>
</reference>
<gene>
    <name evidence="3" type="ORF">DFP97_10910</name>
</gene>
<dbReference type="InterPro" id="IPR011050">
    <property type="entry name" value="Pectin_lyase_fold/virulence"/>
</dbReference>
<dbReference type="PANTHER" id="PTHR42970:SF1">
    <property type="entry name" value="PECTATE LYASE C-RELATED"/>
    <property type="match status" value="1"/>
</dbReference>
<protein>
    <submittedName>
        <fullName evidence="3">Pectate lyase</fullName>
    </submittedName>
</protein>
<proteinExistence type="predicted"/>
<dbReference type="GO" id="GO:0046872">
    <property type="term" value="F:metal ion binding"/>
    <property type="evidence" value="ECO:0007669"/>
    <property type="project" value="UniProtKB-KW"/>
</dbReference>
<dbReference type="EMBL" id="QPJD01000009">
    <property type="protein sequence ID" value="RCW46368.1"/>
    <property type="molecule type" value="Genomic_DNA"/>
</dbReference>
<dbReference type="AlphaFoldDB" id="A0A368W155"/>
<keyword evidence="2" id="KW-0325">Glycoprotein</keyword>
<evidence type="ECO:0000256" key="2">
    <source>
        <dbReference type="ARBA" id="ARBA00023180"/>
    </source>
</evidence>
<keyword evidence="3" id="KW-0456">Lyase</keyword>
<keyword evidence="1" id="KW-0479">Metal-binding</keyword>
<dbReference type="GO" id="GO:0016829">
    <property type="term" value="F:lyase activity"/>
    <property type="evidence" value="ECO:0007669"/>
    <property type="project" value="UniProtKB-KW"/>
</dbReference>
<evidence type="ECO:0000313" key="4">
    <source>
        <dbReference type="Proteomes" id="UP000252415"/>
    </source>
</evidence>
<dbReference type="Gene3D" id="2.160.20.10">
    <property type="entry name" value="Single-stranded right-handed beta-helix, Pectin lyase-like"/>
    <property type="match status" value="1"/>
</dbReference>